<gene>
    <name evidence="2" type="ORF">GCM10022409_20750</name>
</gene>
<feature type="transmembrane region" description="Helical" evidence="1">
    <location>
        <begin position="99"/>
        <end position="123"/>
    </location>
</feature>
<evidence type="ECO:0000313" key="3">
    <source>
        <dbReference type="Proteomes" id="UP001501469"/>
    </source>
</evidence>
<proteinExistence type="predicted"/>
<organism evidence="2 3">
    <name type="scientific">Hymenobacter glaciei</name>
    <dbReference type="NCBI Taxonomy" id="877209"/>
    <lineage>
        <taxon>Bacteria</taxon>
        <taxon>Pseudomonadati</taxon>
        <taxon>Bacteroidota</taxon>
        <taxon>Cytophagia</taxon>
        <taxon>Cytophagales</taxon>
        <taxon>Hymenobacteraceae</taxon>
        <taxon>Hymenobacter</taxon>
    </lineage>
</organism>
<dbReference type="Proteomes" id="UP001501469">
    <property type="component" value="Unassembled WGS sequence"/>
</dbReference>
<keyword evidence="1" id="KW-0472">Membrane</keyword>
<feature type="transmembrane region" description="Helical" evidence="1">
    <location>
        <begin position="60"/>
        <end position="79"/>
    </location>
</feature>
<accession>A0ABP7U4P2</accession>
<name>A0ABP7U4P2_9BACT</name>
<comment type="caution">
    <text evidence="2">The sequence shown here is derived from an EMBL/GenBank/DDBJ whole genome shotgun (WGS) entry which is preliminary data.</text>
</comment>
<keyword evidence="3" id="KW-1185">Reference proteome</keyword>
<dbReference type="EMBL" id="BAABDK010000016">
    <property type="protein sequence ID" value="GAA4035830.1"/>
    <property type="molecule type" value="Genomic_DNA"/>
</dbReference>
<reference evidence="3" key="1">
    <citation type="journal article" date="2019" name="Int. J. Syst. Evol. Microbiol.">
        <title>The Global Catalogue of Microorganisms (GCM) 10K type strain sequencing project: providing services to taxonomists for standard genome sequencing and annotation.</title>
        <authorList>
            <consortium name="The Broad Institute Genomics Platform"/>
            <consortium name="The Broad Institute Genome Sequencing Center for Infectious Disease"/>
            <person name="Wu L."/>
            <person name="Ma J."/>
        </authorList>
    </citation>
    <scope>NUCLEOTIDE SEQUENCE [LARGE SCALE GENOMIC DNA]</scope>
    <source>
        <strain evidence="3">JCM 17225</strain>
    </source>
</reference>
<keyword evidence="1" id="KW-1133">Transmembrane helix</keyword>
<feature type="transmembrane region" description="Helical" evidence="1">
    <location>
        <begin position="35"/>
        <end position="53"/>
    </location>
</feature>
<sequence length="124" mass="13598">MAGRRVNPLNQAFSMIILATQLRAVGLFYRSVAPFMLGVSALILLAVLLPALVEGRSSGLLPALLLIKLATAPVVWYLSEQLRPGQYWFYFNLNVSRRRLWAGVVALDGALFLSGALLMRAVLV</sequence>
<protein>
    <submittedName>
        <fullName evidence="2">Uncharacterized protein</fullName>
    </submittedName>
</protein>
<evidence type="ECO:0000313" key="2">
    <source>
        <dbReference type="EMBL" id="GAA4035830.1"/>
    </source>
</evidence>
<keyword evidence="1" id="KW-0812">Transmembrane</keyword>
<evidence type="ECO:0000256" key="1">
    <source>
        <dbReference type="SAM" id="Phobius"/>
    </source>
</evidence>